<protein>
    <submittedName>
        <fullName evidence="4">Uncharacterized protein</fullName>
    </submittedName>
</protein>
<reference evidence="4" key="1">
    <citation type="submission" date="2022-11" db="UniProtKB">
        <authorList>
            <consortium name="WormBaseParasite"/>
        </authorList>
    </citation>
    <scope>IDENTIFICATION</scope>
</reference>
<name>A0A914ZM22_PARUN</name>
<feature type="transmembrane region" description="Helical" evidence="2">
    <location>
        <begin position="72"/>
        <end position="94"/>
    </location>
</feature>
<evidence type="ECO:0000256" key="1">
    <source>
        <dbReference type="SAM" id="MobiDB-lite"/>
    </source>
</evidence>
<proteinExistence type="predicted"/>
<feature type="transmembrane region" description="Helical" evidence="2">
    <location>
        <begin position="106"/>
        <end position="123"/>
    </location>
</feature>
<accession>A0A914ZM22</accession>
<evidence type="ECO:0000256" key="2">
    <source>
        <dbReference type="SAM" id="Phobius"/>
    </source>
</evidence>
<evidence type="ECO:0000313" key="3">
    <source>
        <dbReference type="Proteomes" id="UP000887569"/>
    </source>
</evidence>
<sequence length="210" mass="23243">SRPVGRAIATERVVDVKDIPDYEFPDSGHVKVKMTRSEIAMLDSLPSELDMSHSSTVLPENSKQSDADIVKIRLITTTAVLLTCGLFGVIMNISAQGADNKGWRKYTIGYAALALAFFMRDWFRLHGQKLSRHLKPLINISQLVANWNFFPWFEVFAPGKETVAGKYLFNAEGPVLNEDIPRTPDKSPPKSPPKTADVASVGNPKTQKGM</sequence>
<dbReference type="Proteomes" id="UP000887569">
    <property type="component" value="Unplaced"/>
</dbReference>
<keyword evidence="2" id="KW-0472">Membrane</keyword>
<keyword evidence="2" id="KW-1133">Transmembrane helix</keyword>
<feature type="compositionally biased region" description="Basic and acidic residues" evidence="1">
    <location>
        <begin position="179"/>
        <end position="188"/>
    </location>
</feature>
<dbReference type="AlphaFoldDB" id="A0A914ZM22"/>
<keyword evidence="2" id="KW-0812">Transmembrane</keyword>
<feature type="region of interest" description="Disordered" evidence="1">
    <location>
        <begin position="176"/>
        <end position="210"/>
    </location>
</feature>
<dbReference type="WBParaSite" id="PgB05_g077_t02">
    <property type="protein sequence ID" value="PgB05_g077_t02"/>
    <property type="gene ID" value="PgB05_g077"/>
</dbReference>
<keyword evidence="3" id="KW-1185">Reference proteome</keyword>
<evidence type="ECO:0000313" key="4">
    <source>
        <dbReference type="WBParaSite" id="PgB05_g077_t02"/>
    </source>
</evidence>
<organism evidence="3 4">
    <name type="scientific">Parascaris univalens</name>
    <name type="common">Nematode worm</name>
    <dbReference type="NCBI Taxonomy" id="6257"/>
    <lineage>
        <taxon>Eukaryota</taxon>
        <taxon>Metazoa</taxon>
        <taxon>Ecdysozoa</taxon>
        <taxon>Nematoda</taxon>
        <taxon>Chromadorea</taxon>
        <taxon>Rhabditida</taxon>
        <taxon>Spirurina</taxon>
        <taxon>Ascaridomorpha</taxon>
        <taxon>Ascaridoidea</taxon>
        <taxon>Ascarididae</taxon>
        <taxon>Parascaris</taxon>
    </lineage>
</organism>